<organism evidence="1 2">
    <name type="scientific">Dickeya chrysanthemi (strain Ech1591)</name>
    <name type="common">Dickeya zeae (strain Ech1591)</name>
    <dbReference type="NCBI Taxonomy" id="561229"/>
    <lineage>
        <taxon>Bacteria</taxon>
        <taxon>Pseudomonadati</taxon>
        <taxon>Pseudomonadota</taxon>
        <taxon>Gammaproteobacteria</taxon>
        <taxon>Enterobacterales</taxon>
        <taxon>Pectobacteriaceae</taxon>
        <taxon>Dickeya</taxon>
    </lineage>
</organism>
<sequence length="66" mass="7671">MRNIDLIRDTASAAQGHWRPVLFRGSEKKENLINPRCDTGIFNITCVYCWAFSLIWSDSLLQGFFF</sequence>
<dbReference type="KEGG" id="dze:Dd1591_2457"/>
<protein>
    <submittedName>
        <fullName evidence="1">Uncharacterized protein</fullName>
    </submittedName>
</protein>
<dbReference type="HOGENOM" id="CLU_2824184_0_0_6"/>
<accession>C6CL49</accession>
<dbReference type="AlphaFoldDB" id="C6CL49"/>
<name>C6CL49_DICC1</name>
<reference evidence="1 2" key="1">
    <citation type="submission" date="2009-06" db="EMBL/GenBank/DDBJ databases">
        <title>Complete sequence of Dickeya zeae Ech1591.</title>
        <authorList>
            <consortium name="US DOE Joint Genome Institute"/>
            <person name="Lucas S."/>
            <person name="Copeland A."/>
            <person name="Lapidus A."/>
            <person name="Glavina del Rio T."/>
            <person name="Tice H."/>
            <person name="Bruce D."/>
            <person name="Goodwin L."/>
            <person name="Pitluck S."/>
            <person name="Chertkov O."/>
            <person name="Brettin T."/>
            <person name="Detter J.C."/>
            <person name="Han C."/>
            <person name="Larimer F."/>
            <person name="Land M."/>
            <person name="Hauser L."/>
            <person name="Kyrpides N."/>
            <person name="Ovchinnikova G."/>
            <person name="Balakrishnan V."/>
            <person name="Glasner J."/>
            <person name="Perna N.T."/>
        </authorList>
    </citation>
    <scope>NUCLEOTIDE SEQUENCE [LARGE SCALE GENOMIC DNA]</scope>
    <source>
        <strain evidence="1 2">Ech1591</strain>
    </source>
</reference>
<gene>
    <name evidence="1" type="ordered locus">Dd1591_2457</name>
</gene>
<dbReference type="EMBL" id="CP001655">
    <property type="protein sequence ID" value="ACT07297.1"/>
    <property type="molecule type" value="Genomic_DNA"/>
</dbReference>
<proteinExistence type="predicted"/>
<evidence type="ECO:0000313" key="2">
    <source>
        <dbReference type="Proteomes" id="UP000002735"/>
    </source>
</evidence>
<evidence type="ECO:0000313" key="1">
    <source>
        <dbReference type="EMBL" id="ACT07297.1"/>
    </source>
</evidence>
<dbReference type="Proteomes" id="UP000002735">
    <property type="component" value="Chromosome"/>
</dbReference>